<evidence type="ECO:0000313" key="3">
    <source>
        <dbReference type="Proteomes" id="UP000019251"/>
    </source>
</evidence>
<keyword evidence="1" id="KW-0812">Transmembrane</keyword>
<organism evidence="2 3">
    <name type="scientific">Listeria grayi FSL F6-1183</name>
    <dbReference type="NCBI Taxonomy" id="1265827"/>
    <lineage>
        <taxon>Bacteria</taxon>
        <taxon>Bacillati</taxon>
        <taxon>Bacillota</taxon>
        <taxon>Bacilli</taxon>
        <taxon>Bacillales</taxon>
        <taxon>Listeriaceae</taxon>
        <taxon>Listeria</taxon>
    </lineage>
</organism>
<gene>
    <name evidence="2" type="ORF">LMUR_09604</name>
</gene>
<keyword evidence="1" id="KW-0472">Membrane</keyword>
<feature type="transmembrane region" description="Helical" evidence="1">
    <location>
        <begin position="12"/>
        <end position="32"/>
    </location>
</feature>
<dbReference type="AlphaFoldDB" id="A0A829R6Q1"/>
<dbReference type="EMBL" id="AODG01000011">
    <property type="protein sequence ID" value="EUJ27772.1"/>
    <property type="molecule type" value="Genomic_DNA"/>
</dbReference>
<feature type="transmembrane region" description="Helical" evidence="1">
    <location>
        <begin position="52"/>
        <end position="78"/>
    </location>
</feature>
<accession>A0A829R6Q1</accession>
<dbReference type="RefSeq" id="WP_036106439.1">
    <property type="nucleotide sequence ID" value="NZ_AODG01000011.1"/>
</dbReference>
<proteinExistence type="predicted"/>
<evidence type="ECO:0000256" key="1">
    <source>
        <dbReference type="SAM" id="Phobius"/>
    </source>
</evidence>
<comment type="caution">
    <text evidence="2">The sequence shown here is derived from an EMBL/GenBank/DDBJ whole genome shotgun (WGS) entry which is preliminary data.</text>
</comment>
<keyword evidence="1" id="KW-1133">Transmembrane helix</keyword>
<dbReference type="Proteomes" id="UP000019251">
    <property type="component" value="Unassembled WGS sequence"/>
</dbReference>
<sequence>MKNIKNVNQIIDLIFSLIIIAAGIIALNAYKIANKMVMAGIYSDEGIDTSDLYFETGSIMICILIGMLIFTVGAVALWKYVRK</sequence>
<reference evidence="2 3" key="1">
    <citation type="submission" date="2012-12" db="EMBL/GenBank/DDBJ databases">
        <title>Novel taxa of Listeriaceae from agricultural environments in the United States.</title>
        <authorList>
            <person name="den Bakker H.C."/>
            <person name="Allred A."/>
            <person name="Warchocki S."/>
            <person name="Wright E.M."/>
            <person name="Burrell A."/>
            <person name="Nightingale K.K."/>
            <person name="Kephart D."/>
            <person name="Wiedmann M."/>
        </authorList>
    </citation>
    <scope>NUCLEOTIDE SEQUENCE [LARGE SCALE GENOMIC DNA]</scope>
    <source>
        <strain evidence="2 3">FSL F6-1183</strain>
    </source>
</reference>
<evidence type="ECO:0000313" key="2">
    <source>
        <dbReference type="EMBL" id="EUJ27772.1"/>
    </source>
</evidence>
<protein>
    <submittedName>
        <fullName evidence="2">Uncharacterized protein</fullName>
    </submittedName>
</protein>
<name>A0A829R6Q1_LISGR</name>